<dbReference type="InParanoid" id="A9SYY8"/>
<dbReference type="EMBL" id="ABEU02000001">
    <property type="protein sequence ID" value="PNR62055.1"/>
    <property type="molecule type" value="Genomic_DNA"/>
</dbReference>
<reference evidence="3" key="3">
    <citation type="submission" date="2020-12" db="UniProtKB">
        <authorList>
            <consortium name="EnsemblPlants"/>
        </authorList>
    </citation>
    <scope>IDENTIFICATION</scope>
</reference>
<reference evidence="2 4" key="2">
    <citation type="journal article" date="2018" name="Plant J.">
        <title>The Physcomitrella patens chromosome-scale assembly reveals moss genome structure and evolution.</title>
        <authorList>
            <person name="Lang D."/>
            <person name="Ullrich K.K."/>
            <person name="Murat F."/>
            <person name="Fuchs J."/>
            <person name="Jenkins J."/>
            <person name="Haas F.B."/>
            <person name="Piednoel M."/>
            <person name="Gundlach H."/>
            <person name="Van Bel M."/>
            <person name="Meyberg R."/>
            <person name="Vives C."/>
            <person name="Morata J."/>
            <person name="Symeonidi A."/>
            <person name="Hiss M."/>
            <person name="Muchero W."/>
            <person name="Kamisugi Y."/>
            <person name="Saleh O."/>
            <person name="Blanc G."/>
            <person name="Decker E.L."/>
            <person name="van Gessel N."/>
            <person name="Grimwood J."/>
            <person name="Hayes R.D."/>
            <person name="Graham S.W."/>
            <person name="Gunter L.E."/>
            <person name="McDaniel S.F."/>
            <person name="Hoernstein S.N.W."/>
            <person name="Larsson A."/>
            <person name="Li F.W."/>
            <person name="Perroud P.F."/>
            <person name="Phillips J."/>
            <person name="Ranjan P."/>
            <person name="Rokshar D.S."/>
            <person name="Rothfels C.J."/>
            <person name="Schneider L."/>
            <person name="Shu S."/>
            <person name="Stevenson D.W."/>
            <person name="Thummler F."/>
            <person name="Tillich M."/>
            <person name="Villarreal Aguilar J.C."/>
            <person name="Widiez T."/>
            <person name="Wong G.K."/>
            <person name="Wymore A."/>
            <person name="Zhang Y."/>
            <person name="Zimmer A.D."/>
            <person name="Quatrano R.S."/>
            <person name="Mayer K.F.X."/>
            <person name="Goodstein D."/>
            <person name="Casacuberta J.M."/>
            <person name="Vandepoele K."/>
            <person name="Reski R."/>
            <person name="Cuming A.C."/>
            <person name="Tuskan G.A."/>
            <person name="Maumus F."/>
            <person name="Salse J."/>
            <person name="Schmutz J."/>
            <person name="Rensing S.A."/>
        </authorList>
    </citation>
    <scope>NUCLEOTIDE SEQUENCE [LARGE SCALE GENOMIC DNA]</scope>
    <source>
        <strain evidence="3 4">cv. Gransden 2004</strain>
    </source>
</reference>
<evidence type="ECO:0000256" key="1">
    <source>
        <dbReference type="SAM" id="MobiDB-lite"/>
    </source>
</evidence>
<evidence type="ECO:0000313" key="2">
    <source>
        <dbReference type="EMBL" id="PNR62055.1"/>
    </source>
</evidence>
<protein>
    <submittedName>
        <fullName evidence="2 3">Uncharacterized protein</fullName>
    </submittedName>
</protein>
<evidence type="ECO:0000313" key="3">
    <source>
        <dbReference type="EnsemblPlants" id="PAC:32968974.CDS.1"/>
    </source>
</evidence>
<gene>
    <name evidence="2" type="ORF">PHYPA_000479</name>
</gene>
<feature type="compositionally biased region" description="Low complexity" evidence="1">
    <location>
        <begin position="45"/>
        <end position="57"/>
    </location>
</feature>
<dbReference type="Proteomes" id="UP000006727">
    <property type="component" value="Chromosome 1"/>
</dbReference>
<evidence type="ECO:0000313" key="4">
    <source>
        <dbReference type="Proteomes" id="UP000006727"/>
    </source>
</evidence>
<dbReference type="EnsemblPlants" id="Pp3c1_10450V3.1">
    <property type="protein sequence ID" value="PAC:32968974.CDS.1"/>
    <property type="gene ID" value="Pp3c1_10450"/>
</dbReference>
<proteinExistence type="predicted"/>
<keyword evidence="4" id="KW-1185">Reference proteome</keyword>
<name>A9SYY8_PHYPA</name>
<reference evidence="2 4" key="1">
    <citation type="journal article" date="2008" name="Science">
        <title>The Physcomitrella genome reveals evolutionary insights into the conquest of land by plants.</title>
        <authorList>
            <person name="Rensing S."/>
            <person name="Lang D."/>
            <person name="Zimmer A."/>
            <person name="Terry A."/>
            <person name="Salamov A."/>
            <person name="Shapiro H."/>
            <person name="Nishiyama T."/>
            <person name="Perroud P.-F."/>
            <person name="Lindquist E."/>
            <person name="Kamisugi Y."/>
            <person name="Tanahashi T."/>
            <person name="Sakakibara K."/>
            <person name="Fujita T."/>
            <person name="Oishi K."/>
            <person name="Shin-I T."/>
            <person name="Kuroki Y."/>
            <person name="Toyoda A."/>
            <person name="Suzuki Y."/>
            <person name="Hashimoto A."/>
            <person name="Yamaguchi K."/>
            <person name="Sugano A."/>
            <person name="Kohara Y."/>
            <person name="Fujiyama A."/>
            <person name="Anterola A."/>
            <person name="Aoki S."/>
            <person name="Ashton N."/>
            <person name="Barbazuk W.B."/>
            <person name="Barker E."/>
            <person name="Bennetzen J."/>
            <person name="Bezanilla M."/>
            <person name="Blankenship R."/>
            <person name="Cho S.H."/>
            <person name="Dutcher S."/>
            <person name="Estelle M."/>
            <person name="Fawcett J.A."/>
            <person name="Gundlach H."/>
            <person name="Hanada K."/>
            <person name="Heyl A."/>
            <person name="Hicks K.A."/>
            <person name="Hugh J."/>
            <person name="Lohr M."/>
            <person name="Mayer K."/>
            <person name="Melkozernov A."/>
            <person name="Murata T."/>
            <person name="Nelson D."/>
            <person name="Pils B."/>
            <person name="Prigge M."/>
            <person name="Reiss B."/>
            <person name="Renner T."/>
            <person name="Rombauts S."/>
            <person name="Rushton P."/>
            <person name="Sanderfoot A."/>
            <person name="Schween G."/>
            <person name="Shiu S.-H."/>
            <person name="Stueber K."/>
            <person name="Theodoulou F.L."/>
            <person name="Tu H."/>
            <person name="Van de Peer Y."/>
            <person name="Verrier P.J."/>
            <person name="Waters E."/>
            <person name="Wood A."/>
            <person name="Yang L."/>
            <person name="Cove D."/>
            <person name="Cuming A."/>
            <person name="Hasebe M."/>
            <person name="Lucas S."/>
            <person name="Mishler D.B."/>
            <person name="Reski R."/>
            <person name="Grigoriev I."/>
            <person name="Quatrano R.S."/>
            <person name="Boore J.L."/>
        </authorList>
    </citation>
    <scope>NUCLEOTIDE SEQUENCE [LARGE SCALE GENOMIC DNA]</scope>
    <source>
        <strain evidence="3 4">cv. Gransden 2004</strain>
    </source>
</reference>
<dbReference type="AlphaFoldDB" id="A9SYY8"/>
<dbReference type="Gramene" id="Pp3c1_10450V3.1">
    <property type="protein sequence ID" value="PAC:32968974.CDS.1"/>
    <property type="gene ID" value="Pp3c1_10450"/>
</dbReference>
<feature type="region of interest" description="Disordered" evidence="1">
    <location>
        <begin position="41"/>
        <end position="61"/>
    </location>
</feature>
<accession>A9SYY8</accession>
<organism evidence="2">
    <name type="scientific">Physcomitrium patens</name>
    <name type="common">Spreading-leaved earth moss</name>
    <name type="synonym">Physcomitrella patens</name>
    <dbReference type="NCBI Taxonomy" id="3218"/>
    <lineage>
        <taxon>Eukaryota</taxon>
        <taxon>Viridiplantae</taxon>
        <taxon>Streptophyta</taxon>
        <taxon>Embryophyta</taxon>
        <taxon>Bryophyta</taxon>
        <taxon>Bryophytina</taxon>
        <taxon>Bryopsida</taxon>
        <taxon>Funariidae</taxon>
        <taxon>Funariales</taxon>
        <taxon>Funariaceae</taxon>
        <taxon>Physcomitrium</taxon>
    </lineage>
</organism>
<sequence>MGGRHMIESRIANPSSPADWNRNCAVKLVCLESPSTTVSDNGLMASSTSSRRSLASSGPKNCCTSANAERGHTWLANLPRALDDVVKRETESRLQSEDSIMMTRLKTRNC</sequence>